<dbReference type="InterPro" id="IPR050950">
    <property type="entry name" value="HTH-type_LysR_regulators"/>
</dbReference>
<reference evidence="2 3" key="1">
    <citation type="submission" date="2016-10" db="EMBL/GenBank/DDBJ databases">
        <authorList>
            <person name="de Groot N.N."/>
        </authorList>
    </citation>
    <scope>NUCLEOTIDE SEQUENCE [LARGE SCALE GENOMIC DNA]</scope>
    <source>
        <strain evidence="2 3">CGMCC 1.3401</strain>
    </source>
</reference>
<dbReference type="GO" id="GO:0005829">
    <property type="term" value="C:cytosol"/>
    <property type="evidence" value="ECO:0007669"/>
    <property type="project" value="TreeGrafter"/>
</dbReference>
<proteinExistence type="predicted"/>
<dbReference type="PANTHER" id="PTHR30419">
    <property type="entry name" value="HTH-TYPE TRANSCRIPTIONAL REGULATOR YBHD"/>
    <property type="match status" value="1"/>
</dbReference>
<dbReference type="GO" id="GO:0006355">
    <property type="term" value="P:regulation of DNA-templated transcription"/>
    <property type="evidence" value="ECO:0007669"/>
    <property type="project" value="TreeGrafter"/>
</dbReference>
<gene>
    <name evidence="2" type="ORF">SAMN02927900_03198</name>
</gene>
<accession>A0A1G4RYM6</accession>
<dbReference type="Gene3D" id="3.40.190.10">
    <property type="entry name" value="Periplasmic binding protein-like II"/>
    <property type="match status" value="2"/>
</dbReference>
<name>A0A1G4RYM6_9HYPH</name>
<dbReference type="Proteomes" id="UP000199542">
    <property type="component" value="Unassembled WGS sequence"/>
</dbReference>
<dbReference type="SUPFAM" id="SSF53850">
    <property type="entry name" value="Periplasmic binding protein-like II"/>
    <property type="match status" value="1"/>
</dbReference>
<evidence type="ECO:0000313" key="3">
    <source>
        <dbReference type="Proteomes" id="UP000199542"/>
    </source>
</evidence>
<sequence>MAAAGHKARPAMEFGSVEAIKELVAAGLGWSILPGLALKRDRADRIAVSSLSPRLERELGMVLRRDKHLTRGLREVMKCLRDTQG</sequence>
<dbReference type="InterPro" id="IPR005119">
    <property type="entry name" value="LysR_subst-bd"/>
</dbReference>
<feature type="domain" description="LysR substrate-binding" evidence="1">
    <location>
        <begin position="2"/>
        <end position="83"/>
    </location>
</feature>
<evidence type="ECO:0000259" key="1">
    <source>
        <dbReference type="Pfam" id="PF03466"/>
    </source>
</evidence>
<dbReference type="Pfam" id="PF03466">
    <property type="entry name" value="LysR_substrate"/>
    <property type="match status" value="1"/>
</dbReference>
<evidence type="ECO:0000313" key="2">
    <source>
        <dbReference type="EMBL" id="SCW61980.1"/>
    </source>
</evidence>
<organism evidence="2 3">
    <name type="scientific">Rhizobium mongolense subsp. loessense</name>
    <dbReference type="NCBI Taxonomy" id="158890"/>
    <lineage>
        <taxon>Bacteria</taxon>
        <taxon>Pseudomonadati</taxon>
        <taxon>Pseudomonadota</taxon>
        <taxon>Alphaproteobacteria</taxon>
        <taxon>Hyphomicrobiales</taxon>
        <taxon>Rhizobiaceae</taxon>
        <taxon>Rhizobium/Agrobacterium group</taxon>
        <taxon>Rhizobium</taxon>
    </lineage>
</organism>
<dbReference type="CDD" id="cd05466">
    <property type="entry name" value="PBP2_LTTR_substrate"/>
    <property type="match status" value="1"/>
</dbReference>
<protein>
    <submittedName>
        <fullName evidence="2">LysR substrate binding domain-containing protein</fullName>
    </submittedName>
</protein>
<dbReference type="AlphaFoldDB" id="A0A1G4RYM6"/>
<dbReference type="EMBL" id="FMTM01000004">
    <property type="protein sequence ID" value="SCW61980.1"/>
    <property type="molecule type" value="Genomic_DNA"/>
</dbReference>